<dbReference type="EMBL" id="AEIG01000006">
    <property type="protein sequence ID" value="EGG30775.1"/>
    <property type="molecule type" value="Genomic_DNA"/>
</dbReference>
<comment type="caution">
    <text evidence="1">The sequence shown here is derived from an EMBL/GenBank/DDBJ whole genome shotgun (WGS) entry which is preliminary data.</text>
</comment>
<organism evidence="1 2">
    <name type="scientific">Aequoribacter fuscus</name>
    <dbReference type="NCBI Taxonomy" id="2518989"/>
    <lineage>
        <taxon>Bacteria</taxon>
        <taxon>Pseudomonadati</taxon>
        <taxon>Pseudomonadota</taxon>
        <taxon>Gammaproteobacteria</taxon>
        <taxon>Cellvibrionales</taxon>
        <taxon>Halieaceae</taxon>
        <taxon>Aequoribacter</taxon>
    </lineage>
</organism>
<reference evidence="1 2" key="1">
    <citation type="journal article" date="2011" name="J. Bacteriol.">
        <title>Genome sequence of strain IMCC3088, a proteorhodopsin-containing marine bacterium belonging to the OM60/NOR5 clade.</title>
        <authorList>
            <person name="Jang Y."/>
            <person name="Oh H.M."/>
            <person name="Kang I."/>
            <person name="Lee K."/>
            <person name="Yang S.J."/>
            <person name="Cho J.C."/>
        </authorList>
    </citation>
    <scope>NUCLEOTIDE SEQUENCE [LARGE SCALE GENOMIC DNA]</scope>
    <source>
        <strain evidence="1 2">IMCC3088</strain>
    </source>
</reference>
<keyword evidence="2" id="KW-1185">Reference proteome</keyword>
<evidence type="ECO:0000313" key="2">
    <source>
        <dbReference type="Proteomes" id="UP000005615"/>
    </source>
</evidence>
<evidence type="ECO:0000313" key="1">
    <source>
        <dbReference type="EMBL" id="EGG30775.1"/>
    </source>
</evidence>
<name>F3KYV2_9GAMM</name>
<gene>
    <name evidence="1" type="ORF">IMCC3088_2356</name>
</gene>
<dbReference type="Proteomes" id="UP000005615">
    <property type="component" value="Unassembled WGS sequence"/>
</dbReference>
<dbReference type="STRING" id="2518989.IMCC3088_2356"/>
<protein>
    <submittedName>
        <fullName evidence="1">Uncharacterized protein</fullName>
    </submittedName>
</protein>
<proteinExistence type="predicted"/>
<dbReference type="AlphaFoldDB" id="F3KYV2"/>
<sequence>MNFAKRREGVADRFNHVLNSPLLVLLLEPFPFNINYW</sequence>
<accession>F3KYV2</accession>